<dbReference type="Proteomes" id="UP001595812">
    <property type="component" value="Unassembled WGS sequence"/>
</dbReference>
<dbReference type="InterPro" id="IPR039420">
    <property type="entry name" value="WalR-like"/>
</dbReference>
<dbReference type="CDD" id="cd17536">
    <property type="entry name" value="REC_YesN-like"/>
    <property type="match status" value="1"/>
</dbReference>
<dbReference type="Pfam" id="PF00196">
    <property type="entry name" value="GerE"/>
    <property type="match status" value="1"/>
</dbReference>
<dbReference type="PANTHER" id="PTHR43214">
    <property type="entry name" value="TWO-COMPONENT RESPONSE REGULATOR"/>
    <property type="match status" value="1"/>
</dbReference>
<dbReference type="InterPro" id="IPR000792">
    <property type="entry name" value="Tscrpt_reg_LuxR_C"/>
</dbReference>
<protein>
    <submittedName>
        <fullName evidence="7">Response regulator transcription factor</fullName>
    </submittedName>
</protein>
<feature type="domain" description="HTH luxR-type" evidence="5">
    <location>
        <begin position="138"/>
        <end position="203"/>
    </location>
</feature>
<evidence type="ECO:0000256" key="3">
    <source>
        <dbReference type="ARBA" id="ARBA00023163"/>
    </source>
</evidence>
<feature type="domain" description="Response regulatory" evidence="6">
    <location>
        <begin position="4"/>
        <end position="119"/>
    </location>
</feature>
<accession>A0ABV8AIU2</accession>
<evidence type="ECO:0000256" key="2">
    <source>
        <dbReference type="ARBA" id="ARBA00023125"/>
    </source>
</evidence>
<evidence type="ECO:0000313" key="7">
    <source>
        <dbReference type="EMBL" id="MFC3876494.1"/>
    </source>
</evidence>
<name>A0ABV8AIU2_9FLAO</name>
<feature type="modified residue" description="4-aspartylphosphate" evidence="4">
    <location>
        <position position="54"/>
    </location>
</feature>
<dbReference type="Pfam" id="PF00072">
    <property type="entry name" value="Response_reg"/>
    <property type="match status" value="1"/>
</dbReference>
<proteinExistence type="predicted"/>
<evidence type="ECO:0000259" key="6">
    <source>
        <dbReference type="PROSITE" id="PS50110"/>
    </source>
</evidence>
<dbReference type="InterPro" id="IPR016032">
    <property type="entry name" value="Sig_transdc_resp-reg_C-effctor"/>
</dbReference>
<dbReference type="CDD" id="cd06170">
    <property type="entry name" value="LuxR_C_like"/>
    <property type="match status" value="1"/>
</dbReference>
<evidence type="ECO:0000256" key="1">
    <source>
        <dbReference type="ARBA" id="ARBA00023015"/>
    </source>
</evidence>
<dbReference type="SMART" id="SM00421">
    <property type="entry name" value="HTH_LUXR"/>
    <property type="match status" value="1"/>
</dbReference>
<sequence>MTPSILIADDHPLILKGLEDFLKENNYNVVASAKNGRDALELIKELKPDIAILDIQMPFLTGLEVAEICDSLNLETKIALITFEKDETFYKKALTYNIYGYILKEFALDEIEICIEAMSNNDPYFSPELEDFIEAETPPEELALLTDTESKILRLVGQNRTAKKIADILFISDRTVEKHKSTIRSKLKLDSSPTSLILFAKQTEKFLKNT</sequence>
<evidence type="ECO:0000259" key="5">
    <source>
        <dbReference type="PROSITE" id="PS50043"/>
    </source>
</evidence>
<dbReference type="PRINTS" id="PR00038">
    <property type="entry name" value="HTHLUXR"/>
</dbReference>
<keyword evidence="1" id="KW-0805">Transcription regulation</keyword>
<comment type="caution">
    <text evidence="7">The sequence shown here is derived from an EMBL/GenBank/DDBJ whole genome shotgun (WGS) entry which is preliminary data.</text>
</comment>
<dbReference type="InterPro" id="IPR011006">
    <property type="entry name" value="CheY-like_superfamily"/>
</dbReference>
<keyword evidence="8" id="KW-1185">Reference proteome</keyword>
<dbReference type="SUPFAM" id="SSF52172">
    <property type="entry name" value="CheY-like"/>
    <property type="match status" value="1"/>
</dbReference>
<dbReference type="SUPFAM" id="SSF46894">
    <property type="entry name" value="C-terminal effector domain of the bipartite response regulators"/>
    <property type="match status" value="1"/>
</dbReference>
<organism evidence="7 8">
    <name type="scientific">Winogradskyella maritima</name>
    <dbReference type="NCBI Taxonomy" id="1517766"/>
    <lineage>
        <taxon>Bacteria</taxon>
        <taxon>Pseudomonadati</taxon>
        <taxon>Bacteroidota</taxon>
        <taxon>Flavobacteriia</taxon>
        <taxon>Flavobacteriales</taxon>
        <taxon>Flavobacteriaceae</taxon>
        <taxon>Winogradskyella</taxon>
    </lineage>
</organism>
<dbReference type="InterPro" id="IPR001789">
    <property type="entry name" value="Sig_transdc_resp-reg_receiver"/>
</dbReference>
<dbReference type="PROSITE" id="PS50110">
    <property type="entry name" value="RESPONSE_REGULATORY"/>
    <property type="match status" value="1"/>
</dbReference>
<dbReference type="Gene3D" id="3.40.50.2300">
    <property type="match status" value="1"/>
</dbReference>
<keyword evidence="4" id="KW-0597">Phosphoprotein</keyword>
<dbReference type="SMART" id="SM00448">
    <property type="entry name" value="REC"/>
    <property type="match status" value="1"/>
</dbReference>
<gene>
    <name evidence="7" type="ORF">ACFOSX_04545</name>
</gene>
<dbReference type="RefSeq" id="WP_386097455.1">
    <property type="nucleotide sequence ID" value="NZ_JBHSAT010000004.1"/>
</dbReference>
<dbReference type="EMBL" id="JBHSAT010000004">
    <property type="protein sequence ID" value="MFC3876494.1"/>
    <property type="molecule type" value="Genomic_DNA"/>
</dbReference>
<keyword evidence="3" id="KW-0804">Transcription</keyword>
<evidence type="ECO:0000313" key="8">
    <source>
        <dbReference type="Proteomes" id="UP001595812"/>
    </source>
</evidence>
<keyword evidence="2" id="KW-0238">DNA-binding</keyword>
<dbReference type="PANTHER" id="PTHR43214:SF41">
    <property type="entry name" value="NITRATE_NITRITE RESPONSE REGULATOR PROTEIN NARP"/>
    <property type="match status" value="1"/>
</dbReference>
<reference evidence="8" key="1">
    <citation type="journal article" date="2019" name="Int. J. Syst. Evol. Microbiol.">
        <title>The Global Catalogue of Microorganisms (GCM) 10K type strain sequencing project: providing services to taxonomists for standard genome sequencing and annotation.</title>
        <authorList>
            <consortium name="The Broad Institute Genomics Platform"/>
            <consortium name="The Broad Institute Genome Sequencing Center for Infectious Disease"/>
            <person name="Wu L."/>
            <person name="Ma J."/>
        </authorList>
    </citation>
    <scope>NUCLEOTIDE SEQUENCE [LARGE SCALE GENOMIC DNA]</scope>
    <source>
        <strain evidence="8">CECT 8979</strain>
    </source>
</reference>
<evidence type="ECO:0000256" key="4">
    <source>
        <dbReference type="PROSITE-ProRule" id="PRU00169"/>
    </source>
</evidence>
<dbReference type="PROSITE" id="PS50043">
    <property type="entry name" value="HTH_LUXR_2"/>
    <property type="match status" value="1"/>
</dbReference>